<evidence type="ECO:0000256" key="1">
    <source>
        <dbReference type="ARBA" id="ARBA00022741"/>
    </source>
</evidence>
<evidence type="ECO:0000256" key="6">
    <source>
        <dbReference type="SAM" id="MobiDB-lite"/>
    </source>
</evidence>
<dbReference type="InterPro" id="IPR027417">
    <property type="entry name" value="P-loop_NTPase"/>
</dbReference>
<dbReference type="GO" id="GO:0016787">
    <property type="term" value="F:hydrolase activity"/>
    <property type="evidence" value="ECO:0007669"/>
    <property type="project" value="UniProtKB-KW"/>
</dbReference>
<keyword evidence="3" id="KW-0347">Helicase</keyword>
<keyword evidence="8" id="KW-1185">Reference proteome</keyword>
<sequence length="144" mass="16474">MSLQKKQNNAHTADDNLNEDEVDEGGQEKIVSLEERLGLDGRPTKKTQWAEELDTSEAPDMSVLGTPAMIFPFELDNFQKQVRRCWNCIYTSPIKALSNQKYKDFKRNFDTVGLITGDVQLNESSDCLIMTTEILRLRFRPFGP</sequence>
<dbReference type="PANTHER" id="PTHR12131">
    <property type="entry name" value="ATP-DEPENDENT RNA AND DNA HELICASE"/>
    <property type="match status" value="1"/>
</dbReference>
<keyword evidence="2" id="KW-0378">Hydrolase</keyword>
<dbReference type="AlphaFoldDB" id="A0A6H5H060"/>
<keyword evidence="4" id="KW-0067">ATP-binding</keyword>
<dbReference type="Proteomes" id="UP000479000">
    <property type="component" value="Unassembled WGS sequence"/>
</dbReference>
<keyword evidence="1" id="KW-0547">Nucleotide-binding</keyword>
<protein>
    <submittedName>
        <fullName evidence="7">Uncharacterized protein</fullName>
    </submittedName>
</protein>
<feature type="region of interest" description="Disordered" evidence="6">
    <location>
        <begin position="1"/>
        <end position="48"/>
    </location>
</feature>
<evidence type="ECO:0000313" key="7">
    <source>
        <dbReference type="EMBL" id="CAB0009976.1"/>
    </source>
</evidence>
<dbReference type="GO" id="GO:0003724">
    <property type="term" value="F:RNA helicase activity"/>
    <property type="evidence" value="ECO:0007669"/>
    <property type="project" value="UniProtKB-EC"/>
</dbReference>
<dbReference type="SUPFAM" id="SSF52540">
    <property type="entry name" value="P-loop containing nucleoside triphosphate hydrolases"/>
    <property type="match status" value="1"/>
</dbReference>
<evidence type="ECO:0000256" key="5">
    <source>
        <dbReference type="ARBA" id="ARBA00047984"/>
    </source>
</evidence>
<reference evidence="7 8" key="1">
    <citation type="submission" date="2020-02" db="EMBL/GenBank/DDBJ databases">
        <authorList>
            <person name="Ferguson B K."/>
        </authorList>
    </citation>
    <scope>NUCLEOTIDE SEQUENCE [LARGE SCALE GENOMIC DNA]</scope>
</reference>
<dbReference type="EMBL" id="CADCXU010022542">
    <property type="protein sequence ID" value="CAB0009976.1"/>
    <property type="molecule type" value="Genomic_DNA"/>
</dbReference>
<dbReference type="Gene3D" id="3.40.50.300">
    <property type="entry name" value="P-loop containing nucleotide triphosphate hydrolases"/>
    <property type="match status" value="1"/>
</dbReference>
<comment type="catalytic activity">
    <reaction evidence="5">
        <text>ATP + H2O = ADP + phosphate + H(+)</text>
        <dbReference type="Rhea" id="RHEA:13065"/>
        <dbReference type="ChEBI" id="CHEBI:15377"/>
        <dbReference type="ChEBI" id="CHEBI:15378"/>
        <dbReference type="ChEBI" id="CHEBI:30616"/>
        <dbReference type="ChEBI" id="CHEBI:43474"/>
        <dbReference type="ChEBI" id="CHEBI:456216"/>
        <dbReference type="EC" id="3.6.4.13"/>
    </reaction>
</comment>
<dbReference type="InterPro" id="IPR050699">
    <property type="entry name" value="RNA-DNA_Helicase"/>
</dbReference>
<evidence type="ECO:0000256" key="2">
    <source>
        <dbReference type="ARBA" id="ARBA00022801"/>
    </source>
</evidence>
<dbReference type="GO" id="GO:0005524">
    <property type="term" value="F:ATP binding"/>
    <property type="evidence" value="ECO:0007669"/>
    <property type="project" value="UniProtKB-KW"/>
</dbReference>
<gene>
    <name evidence="7" type="ORF">NTEN_LOCUS15043</name>
</gene>
<feature type="compositionally biased region" description="Acidic residues" evidence="6">
    <location>
        <begin position="16"/>
        <end position="25"/>
    </location>
</feature>
<organism evidence="7 8">
    <name type="scientific">Nesidiocoris tenuis</name>
    <dbReference type="NCBI Taxonomy" id="355587"/>
    <lineage>
        <taxon>Eukaryota</taxon>
        <taxon>Metazoa</taxon>
        <taxon>Ecdysozoa</taxon>
        <taxon>Arthropoda</taxon>
        <taxon>Hexapoda</taxon>
        <taxon>Insecta</taxon>
        <taxon>Pterygota</taxon>
        <taxon>Neoptera</taxon>
        <taxon>Paraneoptera</taxon>
        <taxon>Hemiptera</taxon>
        <taxon>Heteroptera</taxon>
        <taxon>Panheteroptera</taxon>
        <taxon>Cimicomorpha</taxon>
        <taxon>Miridae</taxon>
        <taxon>Dicyphina</taxon>
        <taxon>Nesidiocoris</taxon>
    </lineage>
</organism>
<accession>A0A6H5H060</accession>
<dbReference type="PANTHER" id="PTHR12131:SF1">
    <property type="entry name" value="ATP-DEPENDENT RNA HELICASE SUPV3L1, MITOCHONDRIAL-RELATED"/>
    <property type="match status" value="1"/>
</dbReference>
<dbReference type="OrthoDB" id="64767at2759"/>
<proteinExistence type="predicted"/>
<evidence type="ECO:0000256" key="4">
    <source>
        <dbReference type="ARBA" id="ARBA00022840"/>
    </source>
</evidence>
<feature type="compositionally biased region" description="Polar residues" evidence="6">
    <location>
        <begin position="1"/>
        <end position="11"/>
    </location>
</feature>
<evidence type="ECO:0000256" key="3">
    <source>
        <dbReference type="ARBA" id="ARBA00022806"/>
    </source>
</evidence>
<dbReference type="GO" id="GO:0070478">
    <property type="term" value="P:nuclear-transcribed mRNA catabolic process, 3'-5' exonucleolytic nonsense-mediated decay"/>
    <property type="evidence" value="ECO:0007669"/>
    <property type="project" value="TreeGrafter"/>
</dbReference>
<name>A0A6H5H060_9HEMI</name>
<dbReference type="GO" id="GO:0055087">
    <property type="term" value="C:Ski complex"/>
    <property type="evidence" value="ECO:0007669"/>
    <property type="project" value="TreeGrafter"/>
</dbReference>
<evidence type="ECO:0000313" key="8">
    <source>
        <dbReference type="Proteomes" id="UP000479000"/>
    </source>
</evidence>
<feature type="compositionally biased region" description="Basic and acidic residues" evidence="6">
    <location>
        <begin position="31"/>
        <end position="43"/>
    </location>
</feature>